<evidence type="ECO:0000256" key="4">
    <source>
        <dbReference type="ARBA" id="ARBA00023242"/>
    </source>
</evidence>
<dbReference type="Pfam" id="PF17406">
    <property type="entry name" value="Nrap_D5"/>
    <property type="match status" value="1"/>
</dbReference>
<dbReference type="GO" id="GO:0006409">
    <property type="term" value="P:tRNA export from nucleus"/>
    <property type="evidence" value="ECO:0007669"/>
    <property type="project" value="TreeGrafter"/>
</dbReference>
<dbReference type="PANTHER" id="PTHR17972">
    <property type="entry name" value="NUCLEOLAR RNA-ASSOCIATED PROTEIN"/>
    <property type="match status" value="1"/>
</dbReference>
<feature type="region of interest" description="Disordered" evidence="6">
    <location>
        <begin position="1"/>
        <end position="93"/>
    </location>
</feature>
<evidence type="ECO:0000256" key="2">
    <source>
        <dbReference type="ARBA" id="ARBA00006674"/>
    </source>
</evidence>
<proteinExistence type="inferred from homology"/>
<dbReference type="GO" id="GO:0003723">
    <property type="term" value="F:RNA binding"/>
    <property type="evidence" value="ECO:0007669"/>
    <property type="project" value="UniProtKB-KW"/>
</dbReference>
<dbReference type="InterPro" id="IPR005554">
    <property type="entry name" value="NOL6/Upt22"/>
</dbReference>
<feature type="domain" description="Nrap protein" evidence="11">
    <location>
        <begin position="862"/>
        <end position="1030"/>
    </location>
</feature>
<dbReference type="PhylomeDB" id="A0A060T5T5"/>
<evidence type="ECO:0000259" key="9">
    <source>
        <dbReference type="Pfam" id="PF17404"/>
    </source>
</evidence>
<name>A0A060T5T5_BLAAD</name>
<sequence>MVKRKQQGAVAEAAASRKRKPVSEEPEFDDASDVDETQFDSEADPEEMSVDGGSDEDSEEESEQESDEEADGEDGKGAEKKESKPKNDGVSLHKSSLAQDVQIARETSELFKSNIFKLQIDELLSEIKIDQKHISAVEKLLHQVHAVLTEKKEKELYSVSEAIGLFSTDIAIPFVEPRPPKDAKYKLGFASPDYVTIVGSFSLKTTVKQPGGIGIDIVLHMPSDLFQEKDYLNYRYFHKRAFYLACLARQLSAANLPVKVMYHYLNDDPLRPIIRLQLTSSKSLASKFYINIIPAIEPKLFETRKLAPERNCVRLEGPSSDSSTTVATPFYNSSIVSDSTYRVYSEYLHRARHVSEGFNDACKLGRLWLRQRGFGSSHALGGFGHFEWAMLMACLLQGSSQGNRVLMHGYSSYQLFKATLKFLASHDLSKRQVSFSTDDSTKINDKTLKLSGPAVIYDRNNHFNLLYKMSASSYALLRHEAAVTSDLLMDVVKDRFDSIFMKDVTPPHLRFDVHFNVKFTRGTFLPRDQISHISYRQFVSEKLYRALTKGYGKRTTLVTVLDSNTKDPWEVSRRRGASDASADTVTVGLLLDSEECEKLVTHGPGAEEEEEADLFRRFWGKKSELRRFQDGRIAESVVWKTSPSQLIVHTIAEYLLERHFSDAAPSLDMSSYTDLVGFLPAVSNDSITGTLLFQKKNDAFQKLSTVLQDISSDAVPLTVKSVLPTSPSLRYSSIHEPVPYRLDGDDTIANGILEFETSGKWPDDLEAIEKTKVAFLLKLGQALEQKDSSYTAFVGVDNVDGLEIGFLQIQTPDGFIFRLRVSTDRDEQLYARDRPSSLIKYKRTYGGAVLHNRLIYRLALKFPLYSPTVRLVKKWFASQMLSSAYTEAAIELIVLKVFLDSAPYVPPASVVSGFYRTMEFLGNWDWREEGLVLTQQISDDVENHNQTESLLTSISGTRNDSKQYQELQRGFTTWRGHDPAFTLAPLYIGTFIDTTGVLWTEAVPKSDAAKVVAARLTALTKAVAQLARSGSKPSLFFTASVDDYDFVIHTADPYATQEKSQYRNLEVTHFPSLDRTVDVSAHVVDMYFEDLQEKYRDCAVLFYSPFKDSQRRPKKNVIAGIWHRDTMGSRKFKVNINYSTIPTEGDDVELNKKAIMKEIELLGGDLVTKISSK</sequence>
<evidence type="ECO:0000259" key="10">
    <source>
        <dbReference type="Pfam" id="PF17405"/>
    </source>
</evidence>
<accession>A0A060T5T5</accession>
<feature type="domain" description="Nrap protein" evidence="12">
    <location>
        <begin position="1042"/>
        <end position="1170"/>
    </location>
</feature>
<dbReference type="InterPro" id="IPR035369">
    <property type="entry name" value="Nrap_D4"/>
</dbReference>
<dbReference type="Pfam" id="PF03813">
    <property type="entry name" value="Nrap"/>
    <property type="match status" value="1"/>
</dbReference>
<feature type="domain" description="Nrap protein" evidence="9">
    <location>
        <begin position="508"/>
        <end position="661"/>
    </location>
</feature>
<comment type="similarity">
    <text evidence="2 5">Belongs to the NRAP family.</text>
</comment>
<dbReference type="InterPro" id="IPR035082">
    <property type="entry name" value="Nrap_D1"/>
</dbReference>
<dbReference type="GO" id="GO:0032545">
    <property type="term" value="C:CURI complex"/>
    <property type="evidence" value="ECO:0007669"/>
    <property type="project" value="TreeGrafter"/>
</dbReference>
<keyword evidence="5" id="KW-0690">Ribosome biogenesis</keyword>
<dbReference type="Gene3D" id="1.10.1410.10">
    <property type="match status" value="2"/>
</dbReference>
<dbReference type="Gene3D" id="3.30.70.3020">
    <property type="match status" value="1"/>
</dbReference>
<reference evidence="13" key="1">
    <citation type="submission" date="2014-02" db="EMBL/GenBank/DDBJ databases">
        <authorList>
            <person name="Genoscope - CEA"/>
        </authorList>
    </citation>
    <scope>NUCLEOTIDE SEQUENCE</scope>
    <source>
        <strain evidence="13">LS3</strain>
    </source>
</reference>
<dbReference type="InterPro" id="IPR035371">
    <property type="entry name" value="Nrap_D6"/>
</dbReference>
<feature type="compositionally biased region" description="Acidic residues" evidence="6">
    <location>
        <begin position="24"/>
        <end position="72"/>
    </location>
</feature>
<dbReference type="Pfam" id="PF17407">
    <property type="entry name" value="Nrap_D6"/>
    <property type="match status" value="1"/>
</dbReference>
<keyword evidence="3 5" id="KW-0694">RNA-binding</keyword>
<dbReference type="GO" id="GO:0034456">
    <property type="term" value="C:UTP-C complex"/>
    <property type="evidence" value="ECO:0007669"/>
    <property type="project" value="TreeGrafter"/>
</dbReference>
<evidence type="ECO:0000256" key="6">
    <source>
        <dbReference type="SAM" id="MobiDB-lite"/>
    </source>
</evidence>
<evidence type="ECO:0000259" key="12">
    <source>
        <dbReference type="Pfam" id="PF17407"/>
    </source>
</evidence>
<dbReference type="Gene3D" id="3.30.70.3030">
    <property type="match status" value="1"/>
</dbReference>
<dbReference type="Pfam" id="PF17405">
    <property type="entry name" value="Nrap_D4"/>
    <property type="match status" value="1"/>
</dbReference>
<dbReference type="GO" id="GO:0006364">
    <property type="term" value="P:rRNA processing"/>
    <property type="evidence" value="ECO:0007669"/>
    <property type="project" value="UniProtKB-KW"/>
</dbReference>
<dbReference type="Pfam" id="PF17403">
    <property type="entry name" value="Nrap_D2"/>
    <property type="match status" value="1"/>
</dbReference>
<evidence type="ECO:0000256" key="5">
    <source>
        <dbReference type="RuleBase" id="RU364032"/>
    </source>
</evidence>
<keyword evidence="5" id="KW-0698">rRNA processing</keyword>
<evidence type="ECO:0000256" key="3">
    <source>
        <dbReference type="ARBA" id="ARBA00022884"/>
    </source>
</evidence>
<evidence type="ECO:0000259" key="11">
    <source>
        <dbReference type="Pfam" id="PF17406"/>
    </source>
</evidence>
<evidence type="ECO:0000313" key="13">
    <source>
        <dbReference type="EMBL" id="CDP34546.1"/>
    </source>
</evidence>
<dbReference type="Pfam" id="PF17404">
    <property type="entry name" value="Nrap_D3"/>
    <property type="match status" value="1"/>
</dbReference>
<keyword evidence="4 5" id="KW-0539">Nucleus</keyword>
<evidence type="ECO:0000256" key="1">
    <source>
        <dbReference type="ARBA" id="ARBA00004604"/>
    </source>
</evidence>
<protein>
    <recommendedName>
        <fullName evidence="5">U3 small nucleolar RNA-associated protein 22</fullName>
    </recommendedName>
</protein>
<dbReference type="InterPro" id="IPR035370">
    <property type="entry name" value="Nrap_D5"/>
</dbReference>
<evidence type="ECO:0000259" key="7">
    <source>
        <dbReference type="Pfam" id="PF03813"/>
    </source>
</evidence>
<feature type="domain" description="Nrap protein" evidence="8">
    <location>
        <begin position="358"/>
        <end position="502"/>
    </location>
</feature>
<comment type="subcellular location">
    <subcellularLocation>
        <location evidence="1 5">Nucleus</location>
        <location evidence="1 5">Nucleolus</location>
    </subcellularLocation>
</comment>
<feature type="compositionally biased region" description="Basic and acidic residues" evidence="6">
    <location>
        <begin position="73"/>
        <end position="87"/>
    </location>
</feature>
<gene>
    <name evidence="13" type="ORF">GNLVRS02_ARAD1C14960g</name>
</gene>
<feature type="domain" description="Nrap protein" evidence="7">
    <location>
        <begin position="215"/>
        <end position="351"/>
    </location>
</feature>
<dbReference type="GO" id="GO:0032040">
    <property type="term" value="C:small-subunit processome"/>
    <property type="evidence" value="ECO:0007669"/>
    <property type="project" value="TreeGrafter"/>
</dbReference>
<dbReference type="InterPro" id="IPR035368">
    <property type="entry name" value="Nrap_D3"/>
</dbReference>
<reference evidence="13" key="2">
    <citation type="submission" date="2014-06" db="EMBL/GenBank/DDBJ databases">
        <title>The complete genome of Blastobotrys (Arxula) adeninivorans LS3 - a yeast of biotechnological interest.</title>
        <authorList>
            <person name="Kunze G."/>
            <person name="Gaillardin C."/>
            <person name="Czernicka M."/>
            <person name="Durrens P."/>
            <person name="Martin T."/>
            <person name="Boer E."/>
            <person name="Gabaldon T."/>
            <person name="Cruz J."/>
            <person name="Talla E."/>
            <person name="Marck C."/>
            <person name="Goffeau A."/>
            <person name="Barbe V."/>
            <person name="Baret P."/>
            <person name="Baronian K."/>
            <person name="Beier S."/>
            <person name="Bleykasten C."/>
            <person name="Bode R."/>
            <person name="Casaregola S."/>
            <person name="Despons L."/>
            <person name="Fairhead C."/>
            <person name="Giersberg M."/>
            <person name="Gierski P."/>
            <person name="Hahnel U."/>
            <person name="Hartmann A."/>
            <person name="Jankowska D."/>
            <person name="Jubin C."/>
            <person name="Jung P."/>
            <person name="Lafontaine I."/>
            <person name="Leh-Louis V."/>
            <person name="Lemaire M."/>
            <person name="Marcet-Houben M."/>
            <person name="Mascher M."/>
            <person name="Morel G."/>
            <person name="Richard G.-F."/>
            <person name="Riechen J."/>
            <person name="Sacerdot C."/>
            <person name="Sarkar A."/>
            <person name="Savel G."/>
            <person name="Schacherer J."/>
            <person name="Sherman D."/>
            <person name="Straub M.-L."/>
            <person name="Stein N."/>
            <person name="Thierry A."/>
            <person name="Trautwein-Schult A."/>
            <person name="Westhof E."/>
            <person name="Worch S."/>
            <person name="Dujon B."/>
            <person name="Souciet J.-L."/>
            <person name="Wincker P."/>
            <person name="Scholz U."/>
            <person name="Neuveglise N."/>
        </authorList>
    </citation>
    <scope>NUCLEOTIDE SEQUENCE</scope>
    <source>
        <strain evidence="13">LS3</strain>
    </source>
</reference>
<keyword evidence="5" id="KW-0687">Ribonucleoprotein</keyword>
<dbReference type="EMBL" id="HG937693">
    <property type="protein sequence ID" value="CDP34546.1"/>
    <property type="molecule type" value="Genomic_DNA"/>
</dbReference>
<feature type="domain" description="Nrap protein" evidence="10">
    <location>
        <begin position="681"/>
        <end position="843"/>
    </location>
</feature>
<dbReference type="InterPro" id="IPR035367">
    <property type="entry name" value="Nrap_D2"/>
</dbReference>
<dbReference type="AlphaFoldDB" id="A0A060T5T5"/>
<organism evidence="13">
    <name type="scientific">Blastobotrys adeninivorans</name>
    <name type="common">Yeast</name>
    <name type="synonym">Arxula adeninivorans</name>
    <dbReference type="NCBI Taxonomy" id="409370"/>
    <lineage>
        <taxon>Eukaryota</taxon>
        <taxon>Fungi</taxon>
        <taxon>Dikarya</taxon>
        <taxon>Ascomycota</taxon>
        <taxon>Saccharomycotina</taxon>
        <taxon>Dipodascomycetes</taxon>
        <taxon>Dipodascales</taxon>
        <taxon>Trichomonascaceae</taxon>
        <taxon>Blastobotrys</taxon>
    </lineage>
</organism>
<dbReference type="PANTHER" id="PTHR17972:SF0">
    <property type="entry name" value="NUCLEOLAR PROTEIN 6"/>
    <property type="match status" value="1"/>
</dbReference>
<evidence type="ECO:0000259" key="8">
    <source>
        <dbReference type="Pfam" id="PF17403"/>
    </source>
</evidence>